<protein>
    <submittedName>
        <fullName evidence="2">Divalent cation tolerance protein CutA</fullName>
    </submittedName>
</protein>
<comment type="caution">
    <text evidence="2">The sequence shown here is derived from an EMBL/GenBank/DDBJ whole genome shotgun (WGS) entry which is preliminary data.</text>
</comment>
<dbReference type="InterPro" id="IPR011322">
    <property type="entry name" value="N-reg_PII-like_a/b"/>
</dbReference>
<accession>A0ABW1A7Q4</accession>
<evidence type="ECO:0000313" key="2">
    <source>
        <dbReference type="EMBL" id="MFC5750588.1"/>
    </source>
</evidence>
<reference evidence="3" key="1">
    <citation type="journal article" date="2019" name="Int. J. Syst. Evol. Microbiol.">
        <title>The Global Catalogue of Microorganisms (GCM) 10K type strain sequencing project: providing services to taxonomists for standard genome sequencing and annotation.</title>
        <authorList>
            <consortium name="The Broad Institute Genomics Platform"/>
            <consortium name="The Broad Institute Genome Sequencing Center for Infectious Disease"/>
            <person name="Wu L."/>
            <person name="Ma J."/>
        </authorList>
    </citation>
    <scope>NUCLEOTIDE SEQUENCE [LARGE SCALE GENOMIC DNA]</scope>
    <source>
        <strain evidence="3">KCTC 42087</strain>
    </source>
</reference>
<dbReference type="Pfam" id="PF03091">
    <property type="entry name" value="CutA1"/>
    <property type="match status" value="1"/>
</dbReference>
<dbReference type="Gene3D" id="3.30.70.120">
    <property type="match status" value="1"/>
</dbReference>
<dbReference type="EMBL" id="JBHSON010000055">
    <property type="protein sequence ID" value="MFC5750588.1"/>
    <property type="molecule type" value="Genomic_DNA"/>
</dbReference>
<dbReference type="SUPFAM" id="SSF54913">
    <property type="entry name" value="GlnB-like"/>
    <property type="match status" value="1"/>
</dbReference>
<sequence>MIDLIEPYRDAASRPVEVRVRVGYEHYAKQLVRFVLERELADDVTMWLAATPFLKGERVKTGDAGYAVVLRTTEDRMGAIVEGVRSLHADARPEIVAVPVLAVWSTRANG</sequence>
<dbReference type="Proteomes" id="UP001596074">
    <property type="component" value="Unassembled WGS sequence"/>
</dbReference>
<evidence type="ECO:0000313" key="3">
    <source>
        <dbReference type="Proteomes" id="UP001596074"/>
    </source>
</evidence>
<proteinExistence type="inferred from homology"/>
<keyword evidence="3" id="KW-1185">Reference proteome</keyword>
<dbReference type="InterPro" id="IPR004323">
    <property type="entry name" value="Ion_tolerance_CutA"/>
</dbReference>
<gene>
    <name evidence="2" type="primary">cutA</name>
    <name evidence="2" type="ORF">ACFPZN_33605</name>
</gene>
<organism evidence="2 3">
    <name type="scientific">Actinomadura rugatobispora</name>
    <dbReference type="NCBI Taxonomy" id="1994"/>
    <lineage>
        <taxon>Bacteria</taxon>
        <taxon>Bacillati</taxon>
        <taxon>Actinomycetota</taxon>
        <taxon>Actinomycetes</taxon>
        <taxon>Streptosporangiales</taxon>
        <taxon>Thermomonosporaceae</taxon>
        <taxon>Actinomadura</taxon>
    </lineage>
</organism>
<evidence type="ECO:0000256" key="1">
    <source>
        <dbReference type="ARBA" id="ARBA00010169"/>
    </source>
</evidence>
<dbReference type="RefSeq" id="WP_378286339.1">
    <property type="nucleotide sequence ID" value="NZ_JBHSON010000055.1"/>
</dbReference>
<name>A0ABW1A7Q4_9ACTN</name>
<comment type="similarity">
    <text evidence="1">Belongs to the CutA family.</text>
</comment>
<dbReference type="InterPro" id="IPR015867">
    <property type="entry name" value="N-reg_PII/ATP_PRibTrfase_C"/>
</dbReference>